<sequence>MVVAVPVPDERDKQAWRAEIRARRARLPELVRATEAAALAAAAGDLGPAEWVCAYVPMRDEPGSVAMPEALRAAGNRVLLPVTGAPGPLRWGEFTGAGSLRPGRYGLLEPAGAVLPPETVARAEVLLIPALAVDRRGVRLGQGAGYYDRTLGMADPTARRTVVVRDDEVVDRLPEEPHDIRMTWVLTPGGGLRRLGPAAP</sequence>
<dbReference type="NCBIfam" id="TIGR02727">
    <property type="entry name" value="MTHFS_bact"/>
    <property type="match status" value="1"/>
</dbReference>
<dbReference type="InterPro" id="IPR024185">
    <property type="entry name" value="FTHF_cligase-like_sf"/>
</dbReference>
<keyword evidence="6" id="KW-1185">Reference proteome</keyword>
<dbReference type="EC" id="6.3.3.2" evidence="4"/>
<protein>
    <recommendedName>
        <fullName evidence="4">5-formyltetrahydrofolate cyclo-ligase</fullName>
        <ecNumber evidence="4">6.3.3.2</ecNumber>
    </recommendedName>
</protein>
<dbReference type="RefSeq" id="WP_397066816.1">
    <property type="nucleotide sequence ID" value="NZ_JBIRYL010000022.1"/>
</dbReference>
<evidence type="ECO:0000313" key="5">
    <source>
        <dbReference type="EMBL" id="MFI2234184.1"/>
    </source>
</evidence>
<evidence type="ECO:0000256" key="2">
    <source>
        <dbReference type="ARBA" id="ARBA00022741"/>
    </source>
</evidence>
<keyword evidence="2 4" id="KW-0547">Nucleotide-binding</keyword>
<keyword evidence="5" id="KW-0436">Ligase</keyword>
<organism evidence="5 6">
    <name type="scientific">Nocardia testacea</name>
    <dbReference type="NCBI Taxonomy" id="248551"/>
    <lineage>
        <taxon>Bacteria</taxon>
        <taxon>Bacillati</taxon>
        <taxon>Actinomycetota</taxon>
        <taxon>Actinomycetes</taxon>
        <taxon>Mycobacteriales</taxon>
        <taxon>Nocardiaceae</taxon>
        <taxon>Nocardia</taxon>
    </lineage>
</organism>
<dbReference type="EMBL" id="JBIRYL010000022">
    <property type="protein sequence ID" value="MFI2234184.1"/>
    <property type="molecule type" value="Genomic_DNA"/>
</dbReference>
<dbReference type="InterPro" id="IPR002698">
    <property type="entry name" value="FTHF_cligase"/>
</dbReference>
<accession>A0ABW7W6H4</accession>
<name>A0ABW7W6H4_9NOCA</name>
<keyword evidence="4" id="KW-0479">Metal-binding</keyword>
<comment type="caution">
    <text evidence="5">The sequence shown here is derived from an EMBL/GenBank/DDBJ whole genome shotgun (WGS) entry which is preliminary data.</text>
</comment>
<proteinExistence type="inferred from homology"/>
<reference evidence="5 6" key="1">
    <citation type="submission" date="2024-10" db="EMBL/GenBank/DDBJ databases">
        <title>The Natural Products Discovery Center: Release of the First 8490 Sequenced Strains for Exploring Actinobacteria Biosynthetic Diversity.</title>
        <authorList>
            <person name="Kalkreuter E."/>
            <person name="Kautsar S.A."/>
            <person name="Yang D."/>
            <person name="Bader C.D."/>
            <person name="Teijaro C.N."/>
            <person name="Fluegel L."/>
            <person name="Davis C.M."/>
            <person name="Simpson J.R."/>
            <person name="Lauterbach L."/>
            <person name="Steele A.D."/>
            <person name="Gui C."/>
            <person name="Meng S."/>
            <person name="Li G."/>
            <person name="Viehrig K."/>
            <person name="Ye F."/>
            <person name="Su P."/>
            <person name="Kiefer A.F."/>
            <person name="Nichols A."/>
            <person name="Cepeda A.J."/>
            <person name="Yan W."/>
            <person name="Fan B."/>
            <person name="Jiang Y."/>
            <person name="Adhikari A."/>
            <person name="Zheng C.-J."/>
            <person name="Schuster L."/>
            <person name="Cowan T.M."/>
            <person name="Smanski M.J."/>
            <person name="Chevrette M.G."/>
            <person name="De Carvalho L.P.S."/>
            <person name="Shen B."/>
        </authorList>
    </citation>
    <scope>NUCLEOTIDE SEQUENCE [LARGE SCALE GENOMIC DNA]</scope>
    <source>
        <strain evidence="5 6">NPDC019377</strain>
    </source>
</reference>
<dbReference type="InterPro" id="IPR037171">
    <property type="entry name" value="NagB/RpiA_transferase-like"/>
</dbReference>
<evidence type="ECO:0000256" key="3">
    <source>
        <dbReference type="ARBA" id="ARBA00022840"/>
    </source>
</evidence>
<keyword evidence="4" id="KW-0460">Magnesium</keyword>
<dbReference type="GO" id="GO:0030272">
    <property type="term" value="F:5-formyltetrahydrofolate cyclo-ligase activity"/>
    <property type="evidence" value="ECO:0007669"/>
    <property type="project" value="UniProtKB-EC"/>
</dbReference>
<evidence type="ECO:0000256" key="1">
    <source>
        <dbReference type="ARBA" id="ARBA00010638"/>
    </source>
</evidence>
<dbReference type="PANTHER" id="PTHR23407">
    <property type="entry name" value="ATPASE INHIBITOR/5-FORMYLTETRAHYDROFOLATE CYCLO-LIGASE"/>
    <property type="match status" value="1"/>
</dbReference>
<comment type="catalytic activity">
    <reaction evidence="4">
        <text>(6S)-5-formyl-5,6,7,8-tetrahydrofolate + ATP = (6R)-5,10-methenyltetrahydrofolate + ADP + phosphate</text>
        <dbReference type="Rhea" id="RHEA:10488"/>
        <dbReference type="ChEBI" id="CHEBI:30616"/>
        <dbReference type="ChEBI" id="CHEBI:43474"/>
        <dbReference type="ChEBI" id="CHEBI:57455"/>
        <dbReference type="ChEBI" id="CHEBI:57457"/>
        <dbReference type="ChEBI" id="CHEBI:456216"/>
        <dbReference type="EC" id="6.3.3.2"/>
    </reaction>
</comment>
<evidence type="ECO:0000313" key="6">
    <source>
        <dbReference type="Proteomes" id="UP001611494"/>
    </source>
</evidence>
<dbReference type="Pfam" id="PF01812">
    <property type="entry name" value="5-FTHF_cyc-lig"/>
    <property type="match status" value="1"/>
</dbReference>
<comment type="cofactor">
    <cofactor evidence="4">
        <name>Mg(2+)</name>
        <dbReference type="ChEBI" id="CHEBI:18420"/>
    </cofactor>
</comment>
<dbReference type="SUPFAM" id="SSF100950">
    <property type="entry name" value="NagB/RpiA/CoA transferase-like"/>
    <property type="match status" value="1"/>
</dbReference>
<evidence type="ECO:0000256" key="4">
    <source>
        <dbReference type="RuleBase" id="RU361279"/>
    </source>
</evidence>
<dbReference type="PANTHER" id="PTHR23407:SF1">
    <property type="entry name" value="5-FORMYLTETRAHYDROFOLATE CYCLO-LIGASE"/>
    <property type="match status" value="1"/>
</dbReference>
<dbReference type="Proteomes" id="UP001611494">
    <property type="component" value="Unassembled WGS sequence"/>
</dbReference>
<dbReference type="Gene3D" id="3.40.50.10420">
    <property type="entry name" value="NagB/RpiA/CoA transferase-like"/>
    <property type="match status" value="1"/>
</dbReference>
<comment type="similarity">
    <text evidence="1 4">Belongs to the 5-formyltetrahydrofolate cyclo-ligase family.</text>
</comment>
<keyword evidence="3 4" id="KW-0067">ATP-binding</keyword>
<gene>
    <name evidence="5" type="ORF">ACH49Z_30485</name>
</gene>
<dbReference type="PIRSF" id="PIRSF006806">
    <property type="entry name" value="FTHF_cligase"/>
    <property type="match status" value="1"/>
</dbReference>